<evidence type="ECO:0000256" key="12">
    <source>
        <dbReference type="ARBA" id="ARBA00049396"/>
    </source>
</evidence>
<sequence length="290" mass="29243">MTTKVAVVGATGKMGRLISGLVEESPEFELVASLDSRSSLDDMLVAELVVDVTVPGVTQRVVEFAVANGKNLLIGTSGWSADRIAGLRRSLGDEPTSGIVVIPNFSLGSVLATSFAAMAARYFDSIEIVETHASTKVDSPSGTAVRTAELMGAARAAIGPVAAPHTDQRARGQQVASIPIHSLRLNGIVAKQDVVFGGTGEVLTITHETISPSAYAAGITLALAAAATARGVILGLDQLLGLDSGSAQGGHPVAGAGATDAASTDSASLPTDPDPENVSGQAATATSVHP</sequence>
<dbReference type="PROSITE" id="PS01298">
    <property type="entry name" value="DAPB"/>
    <property type="match status" value="1"/>
</dbReference>
<comment type="subcellular location">
    <subcellularLocation>
        <location evidence="13">Cytoplasm</location>
    </subcellularLocation>
</comment>
<keyword evidence="3 13" id="KW-0028">Amino-acid biosynthesis</keyword>
<feature type="domain" description="Dihydrodipicolinate reductase C-terminal" evidence="16">
    <location>
        <begin position="109"/>
        <end position="240"/>
    </location>
</feature>
<evidence type="ECO:0000256" key="3">
    <source>
        <dbReference type="ARBA" id="ARBA00022605"/>
    </source>
</evidence>
<evidence type="ECO:0000256" key="11">
    <source>
        <dbReference type="ARBA" id="ARBA00049080"/>
    </source>
</evidence>
<dbReference type="Pfam" id="PF05173">
    <property type="entry name" value="DapB_C"/>
    <property type="match status" value="1"/>
</dbReference>
<comment type="catalytic activity">
    <reaction evidence="11 13">
        <text>(S)-2,3,4,5-tetrahydrodipicolinate + NADP(+) + H2O = (2S,4S)-4-hydroxy-2,3,4,5-tetrahydrodipicolinate + NADPH + H(+)</text>
        <dbReference type="Rhea" id="RHEA:35331"/>
        <dbReference type="ChEBI" id="CHEBI:15377"/>
        <dbReference type="ChEBI" id="CHEBI:15378"/>
        <dbReference type="ChEBI" id="CHEBI:16845"/>
        <dbReference type="ChEBI" id="CHEBI:57783"/>
        <dbReference type="ChEBI" id="CHEBI:58349"/>
        <dbReference type="ChEBI" id="CHEBI:67139"/>
        <dbReference type="EC" id="1.17.1.8"/>
    </reaction>
</comment>
<evidence type="ECO:0000256" key="1">
    <source>
        <dbReference type="ARBA" id="ARBA00006642"/>
    </source>
</evidence>
<dbReference type="EC" id="1.17.1.8" evidence="10 13"/>
<dbReference type="InterPro" id="IPR000846">
    <property type="entry name" value="DapB_N"/>
</dbReference>
<evidence type="ECO:0000313" key="17">
    <source>
        <dbReference type="EMBL" id="MCS5719637.1"/>
    </source>
</evidence>
<comment type="caution">
    <text evidence="13">Lacks conserved residue(s) required for the propagation of feature annotation.</text>
</comment>
<name>A0ABT2GTU0_9MICO</name>
<comment type="catalytic activity">
    <reaction evidence="12 13">
        <text>(S)-2,3,4,5-tetrahydrodipicolinate + NAD(+) + H2O = (2S,4S)-4-hydroxy-2,3,4,5-tetrahydrodipicolinate + NADH + H(+)</text>
        <dbReference type="Rhea" id="RHEA:35323"/>
        <dbReference type="ChEBI" id="CHEBI:15377"/>
        <dbReference type="ChEBI" id="CHEBI:15378"/>
        <dbReference type="ChEBI" id="CHEBI:16845"/>
        <dbReference type="ChEBI" id="CHEBI:57540"/>
        <dbReference type="ChEBI" id="CHEBI:57945"/>
        <dbReference type="ChEBI" id="CHEBI:67139"/>
        <dbReference type="EC" id="1.17.1.8"/>
    </reaction>
</comment>
<comment type="subunit">
    <text evidence="13">Homotetramer.</text>
</comment>
<feature type="active site" description="Proton donor" evidence="13">
    <location>
        <position position="136"/>
    </location>
</feature>
<feature type="binding site" evidence="13">
    <location>
        <begin position="75"/>
        <end position="77"/>
    </location>
    <ligand>
        <name>NAD(+)</name>
        <dbReference type="ChEBI" id="CHEBI:57540"/>
    </ligand>
</feature>
<comment type="function">
    <text evidence="13">Catalyzes the conversion of 4-hydroxy-tetrahydrodipicolinate (HTPA) to tetrahydrodipicolinate.</text>
</comment>
<evidence type="ECO:0000256" key="14">
    <source>
        <dbReference type="SAM" id="MobiDB-lite"/>
    </source>
</evidence>
<dbReference type="InterPro" id="IPR023940">
    <property type="entry name" value="DHDPR_bac"/>
</dbReference>
<dbReference type="EMBL" id="JANLCM010000002">
    <property type="protein sequence ID" value="MCS5719637.1"/>
    <property type="molecule type" value="Genomic_DNA"/>
</dbReference>
<evidence type="ECO:0000259" key="16">
    <source>
        <dbReference type="Pfam" id="PF05173"/>
    </source>
</evidence>
<dbReference type="PIRSF" id="PIRSF000161">
    <property type="entry name" value="DHPR"/>
    <property type="match status" value="1"/>
</dbReference>
<keyword evidence="4 13" id="KW-0521">NADP</keyword>
<protein>
    <recommendedName>
        <fullName evidence="10 13">4-hydroxy-tetrahydrodipicolinate reductase</fullName>
        <shortName evidence="13">HTPA reductase</shortName>
        <ecNumber evidence="10 13">1.17.1.8</ecNumber>
    </recommendedName>
</protein>
<organism evidence="17 18">
    <name type="scientific">Herbiconiux aconitum</name>
    <dbReference type="NCBI Taxonomy" id="2970913"/>
    <lineage>
        <taxon>Bacteria</taxon>
        <taxon>Bacillati</taxon>
        <taxon>Actinomycetota</taxon>
        <taxon>Actinomycetes</taxon>
        <taxon>Micrococcales</taxon>
        <taxon>Microbacteriaceae</taxon>
        <taxon>Herbiconiux</taxon>
    </lineage>
</organism>
<dbReference type="PANTHER" id="PTHR20836">
    <property type="entry name" value="DIHYDRODIPICOLINATE REDUCTASE"/>
    <property type="match status" value="1"/>
</dbReference>
<dbReference type="PANTHER" id="PTHR20836:SF0">
    <property type="entry name" value="4-HYDROXY-TETRAHYDRODIPICOLINATE REDUCTASE 1, CHLOROPLASTIC-RELATED"/>
    <property type="match status" value="1"/>
</dbReference>
<feature type="binding site" evidence="13">
    <location>
        <begin position="9"/>
        <end position="14"/>
    </location>
    <ligand>
        <name>NAD(+)</name>
        <dbReference type="ChEBI" id="CHEBI:57540"/>
    </ligand>
</feature>
<dbReference type="Gene3D" id="3.40.50.720">
    <property type="entry name" value="NAD(P)-binding Rossmann-like Domain"/>
    <property type="match status" value="1"/>
</dbReference>
<evidence type="ECO:0000256" key="9">
    <source>
        <dbReference type="ARBA" id="ARBA00037922"/>
    </source>
</evidence>
<evidence type="ECO:0000256" key="5">
    <source>
        <dbReference type="ARBA" id="ARBA00022915"/>
    </source>
</evidence>
<evidence type="ECO:0000256" key="8">
    <source>
        <dbReference type="ARBA" id="ARBA00023154"/>
    </source>
</evidence>
<feature type="compositionally biased region" description="Low complexity" evidence="14">
    <location>
        <begin position="254"/>
        <end position="267"/>
    </location>
</feature>
<feature type="compositionally biased region" description="Polar residues" evidence="14">
    <location>
        <begin position="278"/>
        <end position="290"/>
    </location>
</feature>
<gene>
    <name evidence="13 17" type="primary">dapB</name>
    <name evidence="17" type="ORF">N1027_16010</name>
</gene>
<comment type="caution">
    <text evidence="13">Was originally thought to be a dihydrodipicolinate reductase (DHDPR), catalyzing the conversion of dihydrodipicolinate to tetrahydrodipicolinate. However, it was shown in E.coli that the substrate of the enzymatic reaction is not dihydrodipicolinate (DHDP) but in fact (2S,4S)-4-hydroxy-2,3,4,5-tetrahydrodipicolinic acid (HTPA), the product released by the DapA-catalyzed reaction.</text>
</comment>
<keyword evidence="8 13" id="KW-0457">Lysine biosynthesis</keyword>
<evidence type="ECO:0000259" key="15">
    <source>
        <dbReference type="Pfam" id="PF01113"/>
    </source>
</evidence>
<feature type="region of interest" description="Disordered" evidence="14">
    <location>
        <begin position="251"/>
        <end position="290"/>
    </location>
</feature>
<feature type="active site" description="Proton donor/acceptor" evidence="13">
    <location>
        <position position="132"/>
    </location>
</feature>
<comment type="similarity">
    <text evidence="1 13">Belongs to the DapB family.</text>
</comment>
<dbReference type="Proteomes" id="UP001165584">
    <property type="component" value="Unassembled WGS sequence"/>
</dbReference>
<dbReference type="RefSeq" id="WP_259509128.1">
    <property type="nucleotide sequence ID" value="NZ_JANLCM010000002.1"/>
</dbReference>
<comment type="caution">
    <text evidence="17">The sequence shown here is derived from an EMBL/GenBank/DDBJ whole genome shotgun (WGS) entry which is preliminary data.</text>
</comment>
<proteinExistence type="inferred from homology"/>
<keyword evidence="2 13" id="KW-0963">Cytoplasm</keyword>
<dbReference type="GO" id="GO:0008839">
    <property type="term" value="F:4-hydroxy-tetrahydrodipicolinate reductase"/>
    <property type="evidence" value="ECO:0007669"/>
    <property type="project" value="UniProtKB-EC"/>
</dbReference>
<feature type="binding site" evidence="13">
    <location>
        <position position="37"/>
    </location>
    <ligand>
        <name>NADP(+)</name>
        <dbReference type="ChEBI" id="CHEBI:58349"/>
    </ligand>
</feature>
<evidence type="ECO:0000256" key="10">
    <source>
        <dbReference type="ARBA" id="ARBA00038983"/>
    </source>
</evidence>
<feature type="domain" description="Dihydrodipicolinate reductase N-terminal" evidence="15">
    <location>
        <begin position="4"/>
        <end position="105"/>
    </location>
</feature>
<dbReference type="CDD" id="cd02274">
    <property type="entry name" value="DHDPR_N"/>
    <property type="match status" value="1"/>
</dbReference>
<dbReference type="HAMAP" id="MF_00102">
    <property type="entry name" value="DapB"/>
    <property type="match status" value="1"/>
</dbReference>
<evidence type="ECO:0000313" key="18">
    <source>
        <dbReference type="Proteomes" id="UP001165584"/>
    </source>
</evidence>
<dbReference type="InterPro" id="IPR022663">
    <property type="entry name" value="DapB_C"/>
</dbReference>
<evidence type="ECO:0000256" key="13">
    <source>
        <dbReference type="HAMAP-Rule" id="MF_00102"/>
    </source>
</evidence>
<keyword evidence="5 13" id="KW-0220">Diaminopimelate biosynthesis</keyword>
<dbReference type="Pfam" id="PF01113">
    <property type="entry name" value="DapB_N"/>
    <property type="match status" value="1"/>
</dbReference>
<dbReference type="NCBIfam" id="TIGR00036">
    <property type="entry name" value="dapB"/>
    <property type="match status" value="1"/>
</dbReference>
<keyword evidence="7 13" id="KW-0520">NAD</keyword>
<feature type="binding site" evidence="13">
    <location>
        <begin position="142"/>
        <end position="143"/>
    </location>
    <ligand>
        <name>(S)-2,3,4,5-tetrahydrodipicolinate</name>
        <dbReference type="ChEBI" id="CHEBI:16845"/>
    </ligand>
</feature>
<dbReference type="InterPro" id="IPR036291">
    <property type="entry name" value="NAD(P)-bd_dom_sf"/>
</dbReference>
<evidence type="ECO:0000256" key="2">
    <source>
        <dbReference type="ARBA" id="ARBA00022490"/>
    </source>
</evidence>
<dbReference type="InterPro" id="IPR022664">
    <property type="entry name" value="DapB_N_CS"/>
</dbReference>
<dbReference type="SUPFAM" id="SSF55347">
    <property type="entry name" value="Glyceraldehyde-3-phosphate dehydrogenase-like, C-terminal domain"/>
    <property type="match status" value="1"/>
</dbReference>
<keyword evidence="18" id="KW-1185">Reference proteome</keyword>
<evidence type="ECO:0000256" key="4">
    <source>
        <dbReference type="ARBA" id="ARBA00022857"/>
    </source>
</evidence>
<accession>A0ABT2GTU0</accession>
<dbReference type="SUPFAM" id="SSF51735">
    <property type="entry name" value="NAD(P)-binding Rossmann-fold domains"/>
    <property type="match status" value="1"/>
</dbReference>
<comment type="pathway">
    <text evidence="9 13">Amino-acid biosynthesis; L-lysine biosynthesis via DAP pathway; (S)-tetrahydrodipicolinate from L-aspartate: step 4/4.</text>
</comment>
<keyword evidence="6 13" id="KW-0560">Oxidoreductase</keyword>
<evidence type="ECO:0000256" key="7">
    <source>
        <dbReference type="ARBA" id="ARBA00023027"/>
    </source>
</evidence>
<evidence type="ECO:0000256" key="6">
    <source>
        <dbReference type="ARBA" id="ARBA00023002"/>
    </source>
</evidence>
<dbReference type="Gene3D" id="3.30.360.10">
    <property type="entry name" value="Dihydrodipicolinate Reductase, domain 2"/>
    <property type="match status" value="1"/>
</dbReference>
<reference evidence="17" key="1">
    <citation type="submission" date="2022-08" db="EMBL/GenBank/DDBJ databases">
        <authorList>
            <person name="Deng Y."/>
            <person name="Han X.-F."/>
            <person name="Zhang Y.-Q."/>
        </authorList>
    </citation>
    <scope>NUCLEOTIDE SEQUENCE</scope>
    <source>
        <strain evidence="17">CPCC 205763</strain>
    </source>
</reference>